<name>A0A521FZX5_9BACT</name>
<feature type="compositionally biased region" description="Acidic residues" evidence="1">
    <location>
        <begin position="49"/>
        <end position="87"/>
    </location>
</feature>
<feature type="compositionally biased region" description="Basic and acidic residues" evidence="1">
    <location>
        <begin position="178"/>
        <end position="203"/>
    </location>
</feature>
<proteinExistence type="predicted"/>
<feature type="region of interest" description="Disordered" evidence="1">
    <location>
        <begin position="46"/>
        <end position="271"/>
    </location>
</feature>
<sequence length="322" mass="34502">MRCPKCGYISFDKEEICGGCKKNITKFSQELSGVVMRSVVPDFLWFEKPEEEEPEEETPDEDDNAEAESDDIGFDMDAETEVEEAADADNTVEFAADADGIELEAPAEEESKEIEFDLSGGVEEEAKKPMSTLDLSKKKDKEESGLNLSMEDTSGSDLGLDSLDFDLDDDAGAAAPEPKLEKTTKPPAEKKEKAPAKPAKEPSLDLSGLDLSGLMPPEAEEQKTDFSFSGIGELSLEGEESPKKKAGGGKKEKAQATDALPDLSMDGLDLSTPILPPAASAAGKKMRPAAKTGTALDDFNVDLGDLLGGGGKKEIKEIDRER</sequence>
<dbReference type="EMBL" id="NQJD01000030">
    <property type="protein sequence ID" value="TAA74316.1"/>
    <property type="molecule type" value="Genomic_DNA"/>
</dbReference>
<organism evidence="2 3">
    <name type="scientific">Candidatus Electronema aureum</name>
    <dbReference type="NCBI Taxonomy" id="2005002"/>
    <lineage>
        <taxon>Bacteria</taxon>
        <taxon>Pseudomonadati</taxon>
        <taxon>Thermodesulfobacteriota</taxon>
        <taxon>Desulfobulbia</taxon>
        <taxon>Desulfobulbales</taxon>
        <taxon>Desulfobulbaceae</taxon>
        <taxon>Candidatus Electronema</taxon>
    </lineage>
</organism>
<feature type="compositionally biased region" description="Basic and acidic residues" evidence="1">
    <location>
        <begin position="135"/>
        <end position="144"/>
    </location>
</feature>
<feature type="compositionally biased region" description="Low complexity" evidence="1">
    <location>
        <begin position="204"/>
        <end position="214"/>
    </location>
</feature>
<feature type="compositionally biased region" description="Acidic residues" evidence="1">
    <location>
        <begin position="99"/>
        <end position="112"/>
    </location>
</feature>
<evidence type="ECO:0000313" key="3">
    <source>
        <dbReference type="Proteomes" id="UP000316238"/>
    </source>
</evidence>
<evidence type="ECO:0000313" key="2">
    <source>
        <dbReference type="EMBL" id="TAA74316.1"/>
    </source>
</evidence>
<keyword evidence="3" id="KW-1185">Reference proteome</keyword>
<accession>A0A521FZX5</accession>
<comment type="caution">
    <text evidence="2">The sequence shown here is derived from an EMBL/GenBank/DDBJ whole genome shotgun (WGS) entry which is preliminary data.</text>
</comment>
<protein>
    <submittedName>
        <fullName evidence="2">Uncharacterized protein</fullName>
    </submittedName>
</protein>
<dbReference type="AlphaFoldDB" id="A0A521FZX5"/>
<gene>
    <name evidence="2" type="ORF">CDV28_13012</name>
</gene>
<dbReference type="Proteomes" id="UP000316238">
    <property type="component" value="Unassembled WGS sequence"/>
</dbReference>
<evidence type="ECO:0000256" key="1">
    <source>
        <dbReference type="SAM" id="MobiDB-lite"/>
    </source>
</evidence>
<reference evidence="2" key="1">
    <citation type="submission" date="2017-07" db="EMBL/GenBank/DDBJ databases">
        <title>The cable genome - Insights into the physiology and evolution of filamentous bacteria capable of sulfide oxidation via long distance electron transfer.</title>
        <authorList>
            <person name="Thorup C."/>
            <person name="Bjerg J.T."/>
            <person name="Schreiber L."/>
            <person name="Nielsen L.P."/>
            <person name="Kjeldsen K.U."/>
            <person name="Boesen T."/>
            <person name="Boggild A."/>
            <person name="Meysman F."/>
            <person name="Geelhoed J."/>
            <person name="Schramm A."/>
        </authorList>
    </citation>
    <scope>NUCLEOTIDE SEQUENCE [LARGE SCALE GENOMIC DNA]</scope>
    <source>
        <strain evidence="2">GS</strain>
    </source>
</reference>